<reference evidence="1" key="1">
    <citation type="journal article" date="2022" name="Mol. Ecol. Resour.">
        <title>The complete and closed genome of the facultative generalist Candidatus Endoriftia persephone from deep-sea hydrothermal vents.</title>
        <authorList>
            <person name="de Oliveira A.L."/>
            <person name="Srivastava A."/>
            <person name="Espada-Hinojosa S."/>
            <person name="Bright M."/>
        </authorList>
    </citation>
    <scope>NUCLEOTIDE SEQUENCE</scope>
    <source>
        <strain evidence="1">Tica-EPR-9o50.N</strain>
    </source>
</reference>
<protein>
    <submittedName>
        <fullName evidence="1">Phage protease</fullName>
    </submittedName>
</protein>
<sequence length="875" mass="95576">MDKARIIRLSADGPDGSVLLLSGEVSLAEGQSESWETITRVVKFDDSYYGEVEITKGMLLQMVRNFQANVYGQDIAVDIAHNPSNGAGGFIRELAVENGKLRGRIEWTDFGVESVTKKGYRYFSAEYHENYKDPESSKKHGALLQGAALTTRPRVKFLDPIDPKRLQLSLDGEEDGRPISVSPRIIQKLSDEVTTMWKELIKQLQAQLAKFKLAEPVVATISGQFEGALNGITDEAQAKILLSAFSGMGEQLSTQLADNGTDGAAIKLDFSGLQQALSGMPGAGGLSKDEVLKLMADQQAEEARKLAESEELRTANVKRFTDAINTQDGFTDGLKKQLCEGVEDLITAEMSEPQIKALADNQIRLGNQMSAASKLAGLGWEPPGVGGSVHIQGGDSNAIKQLQEHADQRLGITKLPDSRRYAATDGTLQEENKALAEQVLAEFDRQNARRLHDESVRLAAGDGNVSDVVLPAAFERTVIREALYQLRGTLLVDVGTAPFGAVIEIPYSYRDTTGAGADAVRRYEGQGIQRAGVKQTTCEARPIPQKLSFLVSDELRYLMQAGRINWDAVSENRNNASRIIAEDTDMLLHNELLNAADEYAAATVSSENIAGGFDGAKTIFPLAQFPVVRPRKAFDLQGNQVGSTLNPITVTYDSVAREEYDGSGTQVAGIYYVMNYNHGEISFVDEVGAIIAPANGLACIVSYSYSTNVYKFDTDLGSLTQKAKWDDFLFRFGLRKNVIQDDRFYQCNFAAMSGNVMTQIEQAETFGANFAKPGTDLASNGDLGRIKDVAGFRTSAPGISLGDQRLVMGQRGTTRLRMVKPWSMGELENERNAQGLFTGEKQAYGDQFIVVKTPEPLQRAHTSMVLYSATTRVVR</sequence>
<dbReference type="EMBL" id="CP090569">
    <property type="protein sequence ID" value="USF88735.1"/>
    <property type="molecule type" value="Genomic_DNA"/>
</dbReference>
<keyword evidence="1" id="KW-0645">Protease</keyword>
<name>A0A9J7A1B7_9GAMM</name>
<dbReference type="Proteomes" id="UP001056649">
    <property type="component" value="Chromosome"/>
</dbReference>
<keyword evidence="1" id="KW-0378">Hydrolase</keyword>
<evidence type="ECO:0000313" key="2">
    <source>
        <dbReference type="Proteomes" id="UP001056649"/>
    </source>
</evidence>
<dbReference type="KEGG" id="eps:L0Y14_05750"/>
<accession>A0A9J7A1B7</accession>
<dbReference type="InterPro" id="IPR012106">
    <property type="entry name" value="Phage_Mu_Gp1"/>
</dbReference>
<dbReference type="Pfam" id="PF10123">
    <property type="entry name" value="Mu-like_Pro"/>
    <property type="match status" value="1"/>
</dbReference>
<gene>
    <name evidence="1" type="ORF">L0Y14_05750</name>
</gene>
<organism evidence="1 2">
    <name type="scientific">Candidatus Endoriftia persephonae</name>
    <dbReference type="NCBI Taxonomy" id="393765"/>
    <lineage>
        <taxon>Bacteria</taxon>
        <taxon>Pseudomonadati</taxon>
        <taxon>Pseudomonadota</taxon>
        <taxon>Gammaproteobacteria</taxon>
        <taxon>Chromatiales</taxon>
        <taxon>Sedimenticolaceae</taxon>
        <taxon>Candidatus Endoriftia</taxon>
    </lineage>
</organism>
<dbReference type="RefSeq" id="WP_040818974.1">
    <property type="nucleotide sequence ID" value="NZ_CP090569.1"/>
</dbReference>
<proteinExistence type="predicted"/>
<dbReference type="GO" id="GO:0008233">
    <property type="term" value="F:peptidase activity"/>
    <property type="evidence" value="ECO:0007669"/>
    <property type="project" value="UniProtKB-KW"/>
</dbReference>
<dbReference type="GO" id="GO:0006508">
    <property type="term" value="P:proteolysis"/>
    <property type="evidence" value="ECO:0007669"/>
    <property type="project" value="UniProtKB-KW"/>
</dbReference>
<dbReference type="AlphaFoldDB" id="A0A9J7A1B7"/>
<keyword evidence="2" id="KW-1185">Reference proteome</keyword>
<evidence type="ECO:0000313" key="1">
    <source>
        <dbReference type="EMBL" id="USF88735.1"/>
    </source>
</evidence>